<comment type="caution">
    <text evidence="4">The sequence shown here is derived from an EMBL/GenBank/DDBJ whole genome shotgun (WGS) entry which is preliminary data.</text>
</comment>
<dbReference type="InterPro" id="IPR034164">
    <property type="entry name" value="Pepsin-like_dom"/>
</dbReference>
<dbReference type="PANTHER" id="PTHR47966">
    <property type="entry name" value="BETA-SITE APP-CLEAVING ENZYME, ISOFORM A-RELATED"/>
    <property type="match status" value="1"/>
</dbReference>
<keyword evidence="5" id="KW-1185">Reference proteome</keyword>
<evidence type="ECO:0000256" key="2">
    <source>
        <dbReference type="ARBA" id="ARBA00022750"/>
    </source>
</evidence>
<organism evidence="4 5">
    <name type="scientific">Mixia osmundae (strain CBS 9802 / IAM 14324 / JCM 22182 / KY 12970)</name>
    <dbReference type="NCBI Taxonomy" id="764103"/>
    <lineage>
        <taxon>Eukaryota</taxon>
        <taxon>Fungi</taxon>
        <taxon>Dikarya</taxon>
        <taxon>Basidiomycota</taxon>
        <taxon>Pucciniomycotina</taxon>
        <taxon>Mixiomycetes</taxon>
        <taxon>Mixiales</taxon>
        <taxon>Mixiaceae</taxon>
        <taxon>Mixia</taxon>
    </lineage>
</organism>
<name>G7DYP2_MIXOS</name>
<keyword evidence="2" id="KW-0645">Protease</keyword>
<dbReference type="InterPro" id="IPR001461">
    <property type="entry name" value="Aspartic_peptidase_A1"/>
</dbReference>
<dbReference type="PROSITE" id="PS00141">
    <property type="entry name" value="ASP_PROTEASE"/>
    <property type="match status" value="1"/>
</dbReference>
<dbReference type="InterPro" id="IPR033121">
    <property type="entry name" value="PEPTIDASE_A1"/>
</dbReference>
<evidence type="ECO:0000256" key="1">
    <source>
        <dbReference type="ARBA" id="ARBA00007447"/>
    </source>
</evidence>
<sequence length="350" mass="36851">MKHHGAGYHAEVIPGQQQGAILRHGSLHSHAFAYYAVDFKTGTGPGGQPQTWSLIVDSGSPFTFVGANPARPYRTGQAKTALGPFQESFRSAHPGVAGQLTQDFTQLEPTLNAETYFGVADPAQSKAFNTGSPDADGVLGLAVPVYSTYFTPDARFSSYVEQIKTKSLISANVVGLSLKRPTTGDVDVGQISFGTPTEPGIVWTPRKDVLGQPVWAADMTIPGLGLTNFAVLVDSGTSLFLLSTSAHAAFVKTVKGAVIDPATGMVKMPKAIIPPALAFTVGGQVFTLSGEDQLLSEADATFNGFDTAFSWSIFASTGAEGPGSVIFGMKGMEVLKTVYFDSDNDRLGFV</sequence>
<dbReference type="Gene3D" id="2.40.70.10">
    <property type="entry name" value="Acid Proteases"/>
    <property type="match status" value="2"/>
</dbReference>
<dbReference type="RefSeq" id="XP_014570186.1">
    <property type="nucleotide sequence ID" value="XM_014714700.1"/>
</dbReference>
<dbReference type="InterPro" id="IPR021109">
    <property type="entry name" value="Peptidase_aspartic_dom_sf"/>
</dbReference>
<dbReference type="OrthoDB" id="660550at2759"/>
<feature type="domain" description="Peptidase A1" evidence="3">
    <location>
        <begin position="35"/>
        <end position="350"/>
    </location>
</feature>
<dbReference type="HOGENOM" id="CLU_055664_0_0_1"/>
<dbReference type="SUPFAM" id="SSF50630">
    <property type="entry name" value="Acid proteases"/>
    <property type="match status" value="1"/>
</dbReference>
<accession>G7DYP2</accession>
<evidence type="ECO:0000313" key="4">
    <source>
        <dbReference type="EMBL" id="GAA95702.1"/>
    </source>
</evidence>
<evidence type="ECO:0000313" key="5">
    <source>
        <dbReference type="Proteomes" id="UP000009131"/>
    </source>
</evidence>
<keyword evidence="2" id="KW-0378">Hydrolase</keyword>
<dbReference type="PROSITE" id="PS51767">
    <property type="entry name" value="PEPTIDASE_A1"/>
    <property type="match status" value="1"/>
</dbReference>
<evidence type="ECO:0000259" key="3">
    <source>
        <dbReference type="PROSITE" id="PS51767"/>
    </source>
</evidence>
<protein>
    <recommendedName>
        <fullName evidence="3">Peptidase A1 domain-containing protein</fullName>
    </recommendedName>
</protein>
<dbReference type="InterPro" id="IPR001969">
    <property type="entry name" value="Aspartic_peptidase_AS"/>
</dbReference>
<proteinExistence type="inferred from homology"/>
<keyword evidence="2" id="KW-0064">Aspartyl protease</keyword>
<dbReference type="AlphaFoldDB" id="G7DYP2"/>
<dbReference type="CDD" id="cd05471">
    <property type="entry name" value="pepsin_like"/>
    <property type="match status" value="1"/>
</dbReference>
<reference evidence="4 5" key="2">
    <citation type="journal article" date="2012" name="Open Biol.">
        <title>Characteristics of nucleosomes and linker DNA regions on the genome of the basidiomycete Mixia osmundae revealed by mono- and dinucleosome mapping.</title>
        <authorList>
            <person name="Nishida H."/>
            <person name="Kondo S."/>
            <person name="Matsumoto T."/>
            <person name="Suzuki Y."/>
            <person name="Yoshikawa H."/>
            <person name="Taylor T.D."/>
            <person name="Sugiyama J."/>
        </authorList>
    </citation>
    <scope>NUCLEOTIDE SEQUENCE [LARGE SCALE GENOMIC DNA]</scope>
    <source>
        <strain evidence="5">CBS 9802 / IAM 14324 / JCM 22182 / KY 12970</strain>
    </source>
</reference>
<dbReference type="Pfam" id="PF00026">
    <property type="entry name" value="Asp"/>
    <property type="match status" value="1"/>
</dbReference>
<comment type="similarity">
    <text evidence="1">Belongs to the peptidase A1 family.</text>
</comment>
<dbReference type="GO" id="GO:0006508">
    <property type="term" value="P:proteolysis"/>
    <property type="evidence" value="ECO:0007669"/>
    <property type="project" value="InterPro"/>
</dbReference>
<reference evidence="4 5" key="1">
    <citation type="journal article" date="2011" name="J. Gen. Appl. Microbiol.">
        <title>Draft genome sequencing of the enigmatic basidiomycete Mixia osmundae.</title>
        <authorList>
            <person name="Nishida H."/>
            <person name="Nagatsuka Y."/>
            <person name="Sugiyama J."/>
        </authorList>
    </citation>
    <scope>NUCLEOTIDE SEQUENCE [LARGE SCALE GENOMIC DNA]</scope>
    <source>
        <strain evidence="5">CBS 9802 / IAM 14324 / JCM 22182 / KY 12970</strain>
    </source>
</reference>
<dbReference type="GO" id="GO:0004190">
    <property type="term" value="F:aspartic-type endopeptidase activity"/>
    <property type="evidence" value="ECO:0007669"/>
    <property type="project" value="UniProtKB-KW"/>
</dbReference>
<dbReference type="PANTHER" id="PTHR47966:SF51">
    <property type="entry name" value="BETA-SITE APP-CLEAVING ENZYME, ISOFORM A-RELATED"/>
    <property type="match status" value="1"/>
</dbReference>
<gene>
    <name evidence="4" type="primary">Mo02359</name>
    <name evidence="4" type="ORF">E5Q_02359</name>
</gene>
<dbReference type="InParanoid" id="G7DYP2"/>
<dbReference type="Proteomes" id="UP000009131">
    <property type="component" value="Unassembled WGS sequence"/>
</dbReference>
<dbReference type="EMBL" id="BABT02000062">
    <property type="protein sequence ID" value="GAA95702.1"/>
    <property type="molecule type" value="Genomic_DNA"/>
</dbReference>